<evidence type="ECO:0000313" key="2">
    <source>
        <dbReference type="Proteomes" id="UP000585474"/>
    </source>
</evidence>
<accession>A0A7J0FPK7</accession>
<dbReference type="EMBL" id="BJWL01000014">
    <property type="protein sequence ID" value="GFZ00649.1"/>
    <property type="molecule type" value="Genomic_DNA"/>
</dbReference>
<evidence type="ECO:0000313" key="1">
    <source>
        <dbReference type="EMBL" id="GFZ00649.1"/>
    </source>
</evidence>
<reference evidence="1 2" key="1">
    <citation type="submission" date="2019-07" db="EMBL/GenBank/DDBJ databases">
        <title>De Novo Assembly of kiwifruit Actinidia rufa.</title>
        <authorList>
            <person name="Sugita-Konishi S."/>
            <person name="Sato K."/>
            <person name="Mori E."/>
            <person name="Abe Y."/>
            <person name="Kisaki G."/>
            <person name="Hamano K."/>
            <person name="Suezawa K."/>
            <person name="Otani M."/>
            <person name="Fukuda T."/>
            <person name="Manabe T."/>
            <person name="Gomi K."/>
            <person name="Tabuchi M."/>
            <person name="Akimitsu K."/>
            <person name="Kataoka I."/>
        </authorList>
    </citation>
    <scope>NUCLEOTIDE SEQUENCE [LARGE SCALE GENOMIC DNA]</scope>
    <source>
        <strain evidence="2">cv. Fuchu</strain>
    </source>
</reference>
<name>A0A7J0FPK7_9ERIC</name>
<organism evidence="1 2">
    <name type="scientific">Actinidia rufa</name>
    <dbReference type="NCBI Taxonomy" id="165716"/>
    <lineage>
        <taxon>Eukaryota</taxon>
        <taxon>Viridiplantae</taxon>
        <taxon>Streptophyta</taxon>
        <taxon>Embryophyta</taxon>
        <taxon>Tracheophyta</taxon>
        <taxon>Spermatophyta</taxon>
        <taxon>Magnoliopsida</taxon>
        <taxon>eudicotyledons</taxon>
        <taxon>Gunneridae</taxon>
        <taxon>Pentapetalae</taxon>
        <taxon>asterids</taxon>
        <taxon>Ericales</taxon>
        <taxon>Actinidiaceae</taxon>
        <taxon>Actinidia</taxon>
    </lineage>
</organism>
<gene>
    <name evidence="1" type="ORF">Acr_14g0002840</name>
</gene>
<comment type="caution">
    <text evidence="1">The sequence shown here is derived from an EMBL/GenBank/DDBJ whole genome shotgun (WGS) entry which is preliminary data.</text>
</comment>
<keyword evidence="2" id="KW-1185">Reference proteome</keyword>
<sequence length="54" mass="5631">MEGLAEIEMLLRQTTIGAEDLLLAQNDLGLSGSVRVGVDLDSSDPGLGNRVSGF</sequence>
<proteinExistence type="predicted"/>
<dbReference type="Proteomes" id="UP000585474">
    <property type="component" value="Unassembled WGS sequence"/>
</dbReference>
<protein>
    <submittedName>
        <fullName evidence="1">Uncharacterized protein</fullName>
    </submittedName>
</protein>
<dbReference type="AlphaFoldDB" id="A0A7J0FPK7"/>